<keyword evidence="3" id="KW-1185">Reference proteome</keyword>
<dbReference type="OrthoDB" id="8964452at2"/>
<gene>
    <name evidence="2" type="ORF">BJG93_30180</name>
</gene>
<name>A0A1I9YU47_9BURK</name>
<keyword evidence="1" id="KW-0472">Membrane</keyword>
<protein>
    <submittedName>
        <fullName evidence="2">Uncharacterized protein</fullName>
    </submittedName>
</protein>
<dbReference type="KEGG" id="pspw:BJG93_30180"/>
<keyword evidence="2" id="KW-0614">Plasmid</keyword>
<reference evidence="2" key="2">
    <citation type="submission" date="2021-06" db="EMBL/GenBank/DDBJ databases">
        <authorList>
            <person name="Rogers T.H."/>
            <person name="Ramsay J.P."/>
            <person name="Wang P."/>
            <person name="Terpolilli J."/>
        </authorList>
    </citation>
    <scope>NUCLEOTIDE SEQUENCE [LARGE SCALE GENOMIC DNA]</scope>
    <source>
        <strain evidence="2">WSM5005</strain>
        <plasmid evidence="2">pl1WSM5005</plasmid>
    </source>
</reference>
<evidence type="ECO:0000256" key="1">
    <source>
        <dbReference type="SAM" id="Phobius"/>
    </source>
</evidence>
<feature type="transmembrane region" description="Helical" evidence="1">
    <location>
        <begin position="53"/>
        <end position="76"/>
    </location>
</feature>
<keyword evidence="1" id="KW-0812">Transmembrane</keyword>
<sequence length="414" mass="44739">MPVVLPVSPAKLSDEPRPPRAIVWLALFVVFMLAGIVGTLLTWPKTEPTGTPWFWVQLLVLPTLAWTLAFGLRLHYYDEEIARLKAEHEVLQEDRGKAIRFASEPLAVMGLSYLCGAGASDVASKIAQGETALAAQTSPEGKDGKRQTSLSLIDNEDGMGRYGPCFESLLNRIRPAITALPQDVALDVRLHLPESDAGEPCLQAWCRSWSQADLRRAPATLLSTDLGLMALDAWLDIKGGPSLERFVLFVSVQVHDSPPENSAEAAVALLLGWAPLAERRGLRSMAMLHRPLVVGTDPIDDVVQLALLWGKTAPEKVNDLWQAGLYGADKGELLQMASDTKLGLSQTAELAGVHDIDTALGNPGVCAGWLAAAFAIEHAAQTRAPQFMAWREGSLRLAVAQPVAQSKEQVESNA</sequence>
<proteinExistence type="predicted"/>
<geneLocation type="plasmid" evidence="2 3">
    <name>pl1WSM5005</name>
</geneLocation>
<evidence type="ECO:0000313" key="2">
    <source>
        <dbReference type="EMBL" id="APA89739.1"/>
    </source>
</evidence>
<dbReference type="Proteomes" id="UP000179860">
    <property type="component" value="Plasmid pl1WSM5005"/>
</dbReference>
<feature type="transmembrane region" description="Helical" evidence="1">
    <location>
        <begin position="21"/>
        <end position="41"/>
    </location>
</feature>
<dbReference type="AlphaFoldDB" id="A0A1I9YU47"/>
<organism evidence="2 3">
    <name type="scientific">Paraburkholderia sprentiae WSM5005</name>
    <dbReference type="NCBI Taxonomy" id="754502"/>
    <lineage>
        <taxon>Bacteria</taxon>
        <taxon>Pseudomonadati</taxon>
        <taxon>Pseudomonadota</taxon>
        <taxon>Betaproteobacteria</taxon>
        <taxon>Burkholderiales</taxon>
        <taxon>Burkholderiaceae</taxon>
        <taxon>Paraburkholderia</taxon>
    </lineage>
</organism>
<reference evidence="2" key="1">
    <citation type="submission" date="2016-09" db="EMBL/GenBank/DDBJ databases">
        <title>The Complete Genome of Burkholderia sprentiae wsm5005.</title>
        <authorList>
            <person name="De Meyer S."/>
            <person name="Wang P."/>
            <person name="Terpolilli J."/>
        </authorList>
    </citation>
    <scope>NUCLEOTIDE SEQUENCE [LARGE SCALE GENOMIC DNA]</scope>
    <source>
        <strain evidence="2">WSM5005</strain>
        <plasmid evidence="2">pl1WSM5005</plasmid>
    </source>
</reference>
<dbReference type="EMBL" id="CP017563">
    <property type="protein sequence ID" value="APA89739.1"/>
    <property type="molecule type" value="Genomic_DNA"/>
</dbReference>
<keyword evidence="1" id="KW-1133">Transmembrane helix</keyword>
<accession>A0A1I9YU47</accession>
<evidence type="ECO:0000313" key="3">
    <source>
        <dbReference type="Proteomes" id="UP000179860"/>
    </source>
</evidence>